<dbReference type="STRING" id="3476.A0A2P5CQ74"/>
<dbReference type="AlphaFoldDB" id="A0A2P5CQ74"/>
<protein>
    <submittedName>
        <fullName evidence="3">Coactivator CBP, KIX domain containing protein</fullName>
    </submittedName>
</protein>
<dbReference type="OrthoDB" id="1937968at2759"/>
<accession>A0A2P5CQ74</accession>
<dbReference type="GO" id="GO:0003712">
    <property type="term" value="F:transcription coregulator activity"/>
    <property type="evidence" value="ECO:0007669"/>
    <property type="project" value="InterPro"/>
</dbReference>
<dbReference type="PANTHER" id="PTHR35300:SF4">
    <property type="entry name" value="HISTONE ACETYLTRANSFERASE"/>
    <property type="match status" value="1"/>
</dbReference>
<dbReference type="Proteomes" id="UP000237105">
    <property type="component" value="Unassembled WGS sequence"/>
</dbReference>
<name>A0A2P5CQ74_PARAD</name>
<comment type="caution">
    <text evidence="3">The sequence shown here is derived from an EMBL/GenBank/DDBJ whole genome shotgun (WGS) entry which is preliminary data.</text>
</comment>
<gene>
    <name evidence="3" type="ORF">PanWU01x14_132920</name>
</gene>
<proteinExistence type="predicted"/>
<evidence type="ECO:0000313" key="4">
    <source>
        <dbReference type="Proteomes" id="UP000237105"/>
    </source>
</evidence>
<feature type="compositionally biased region" description="Basic and acidic residues" evidence="2">
    <location>
        <begin position="364"/>
        <end position="373"/>
    </location>
</feature>
<evidence type="ECO:0000256" key="2">
    <source>
        <dbReference type="SAM" id="MobiDB-lite"/>
    </source>
</evidence>
<feature type="region of interest" description="Disordered" evidence="2">
    <location>
        <begin position="364"/>
        <end position="405"/>
    </location>
</feature>
<evidence type="ECO:0000256" key="1">
    <source>
        <dbReference type="ARBA" id="ARBA00023242"/>
    </source>
</evidence>
<keyword evidence="4" id="KW-1185">Reference proteome</keyword>
<reference evidence="4" key="1">
    <citation type="submission" date="2016-06" db="EMBL/GenBank/DDBJ databases">
        <title>Parallel loss of symbiosis genes in relatives of nitrogen-fixing non-legume Parasponia.</title>
        <authorList>
            <person name="Van Velzen R."/>
            <person name="Holmer R."/>
            <person name="Bu F."/>
            <person name="Rutten L."/>
            <person name="Van Zeijl A."/>
            <person name="Liu W."/>
            <person name="Santuari L."/>
            <person name="Cao Q."/>
            <person name="Sharma T."/>
            <person name="Shen D."/>
            <person name="Roswanjaya Y."/>
            <person name="Wardhani T."/>
            <person name="Kalhor M.S."/>
            <person name="Jansen J."/>
            <person name="Van den Hoogen J."/>
            <person name="Gungor B."/>
            <person name="Hartog M."/>
            <person name="Hontelez J."/>
            <person name="Verver J."/>
            <person name="Yang W.-C."/>
            <person name="Schijlen E."/>
            <person name="Repin R."/>
            <person name="Schilthuizen M."/>
            <person name="Schranz E."/>
            <person name="Heidstra R."/>
            <person name="Miyata K."/>
            <person name="Fedorova E."/>
            <person name="Kohlen W."/>
            <person name="Bisseling T."/>
            <person name="Smit S."/>
            <person name="Geurts R."/>
        </authorList>
    </citation>
    <scope>NUCLEOTIDE SEQUENCE [LARGE SCALE GENOMIC DNA]</scope>
    <source>
        <strain evidence="4">cv. WU1-14</strain>
    </source>
</reference>
<keyword evidence="1" id="KW-0539">Nucleus</keyword>
<sequence>MPRPGPRPYECVRRAWHSDRHQPIRGSIIQQIFRVVNEAHSSTTKKNKEWQEKLPLVVLKAEEIIYSKANSEAEYTNLDTLWDRVNDAINTIIRREETNETGELLPPCIEAALNLGCVPVRASRSQRHCTPRSYLTQRTQVPSCAPARVVDKASDERRPQLLPLQPGTQLNFTRTPVATSAKFLSQSNIHVNRNDNLTAPQNHSFSPENILTGHNQVPMNTNTALNSGSVYPLYYGTHYRSGEYQSGTQIPEILHSKTIYVGTPVVTSAAEPSKQNCFSYNGAKNGLRMIPQVDAVDTWENQRQQAECDLSLRLGTFSHQFGSTEKSLALETEDVDSSSSQEGRKLNELRPSISKEFCFFPGKSTRDHVESSSRMRSSGGEGPNLEAAVRKGKEPFSSNEEGGRFCWQPDVPSNWFSSQITRPGS</sequence>
<dbReference type="GO" id="GO:0006355">
    <property type="term" value="P:regulation of DNA-templated transcription"/>
    <property type="evidence" value="ECO:0007669"/>
    <property type="project" value="InterPro"/>
</dbReference>
<dbReference type="InterPro" id="IPR036529">
    <property type="entry name" value="KIX_dom_sf"/>
</dbReference>
<dbReference type="EMBL" id="JXTB01000106">
    <property type="protein sequence ID" value="PON63198.1"/>
    <property type="molecule type" value="Genomic_DNA"/>
</dbReference>
<dbReference type="Gene3D" id="1.10.246.20">
    <property type="entry name" value="Coactivator CBP, KIX domain"/>
    <property type="match status" value="1"/>
</dbReference>
<organism evidence="3 4">
    <name type="scientific">Parasponia andersonii</name>
    <name type="common">Sponia andersonii</name>
    <dbReference type="NCBI Taxonomy" id="3476"/>
    <lineage>
        <taxon>Eukaryota</taxon>
        <taxon>Viridiplantae</taxon>
        <taxon>Streptophyta</taxon>
        <taxon>Embryophyta</taxon>
        <taxon>Tracheophyta</taxon>
        <taxon>Spermatophyta</taxon>
        <taxon>Magnoliopsida</taxon>
        <taxon>eudicotyledons</taxon>
        <taxon>Gunneridae</taxon>
        <taxon>Pentapetalae</taxon>
        <taxon>rosids</taxon>
        <taxon>fabids</taxon>
        <taxon>Rosales</taxon>
        <taxon>Cannabaceae</taxon>
        <taxon>Parasponia</taxon>
    </lineage>
</organism>
<dbReference type="PANTHER" id="PTHR35300">
    <property type="entry name" value="COACTIVATOR CBP, KIX DOMAIN-CONTAINING PROTEIN-RELATED"/>
    <property type="match status" value="1"/>
</dbReference>
<evidence type="ECO:0000313" key="3">
    <source>
        <dbReference type="EMBL" id="PON63198.1"/>
    </source>
</evidence>